<accession>A0A1I5YMS8</accession>
<gene>
    <name evidence="1" type="ORF">SAMN05421853_106102</name>
</gene>
<dbReference type="EMBL" id="FOXV01000006">
    <property type="protein sequence ID" value="SFQ45548.1"/>
    <property type="molecule type" value="Genomic_DNA"/>
</dbReference>
<sequence>MELEKYALKPRDPDALQEGRMVPRVQECLSRIDPELRPSSPLRRSKACMDPVTVHDIAVSALLMIAAHHSRRH</sequence>
<dbReference type="STRING" id="93684.SAMN05421853_106102"/>
<keyword evidence="2" id="KW-1185">Reference proteome</keyword>
<evidence type="ECO:0000313" key="2">
    <source>
        <dbReference type="Proteomes" id="UP000243106"/>
    </source>
</evidence>
<protein>
    <submittedName>
        <fullName evidence="1">Uncharacterized protein</fullName>
    </submittedName>
</protein>
<dbReference type="AlphaFoldDB" id="A0A1I5YMS8"/>
<proteinExistence type="predicted"/>
<reference evidence="2" key="1">
    <citation type="submission" date="2016-10" db="EMBL/GenBank/DDBJ databases">
        <authorList>
            <person name="Varghese N."/>
            <person name="Submissions S."/>
        </authorList>
    </citation>
    <scope>NUCLEOTIDE SEQUENCE [LARGE SCALE GENOMIC DNA]</scope>
    <source>
        <strain evidence="2">JCM 10271</strain>
    </source>
</reference>
<evidence type="ECO:0000313" key="1">
    <source>
        <dbReference type="EMBL" id="SFQ45548.1"/>
    </source>
</evidence>
<dbReference type="RefSeq" id="WP_139218692.1">
    <property type="nucleotide sequence ID" value="NZ_FOXV01000006.1"/>
</dbReference>
<dbReference type="Proteomes" id="UP000243106">
    <property type="component" value="Unassembled WGS sequence"/>
</dbReference>
<name>A0A1I5YMS8_9RHOB</name>
<organism evidence="1 2">
    <name type="scientific">Roseivivax halotolerans</name>
    <dbReference type="NCBI Taxonomy" id="93684"/>
    <lineage>
        <taxon>Bacteria</taxon>
        <taxon>Pseudomonadati</taxon>
        <taxon>Pseudomonadota</taxon>
        <taxon>Alphaproteobacteria</taxon>
        <taxon>Rhodobacterales</taxon>
        <taxon>Roseobacteraceae</taxon>
        <taxon>Roseivivax</taxon>
    </lineage>
</organism>